<evidence type="ECO:0000313" key="3">
    <source>
        <dbReference type="Proteomes" id="UP000799324"/>
    </source>
</evidence>
<dbReference type="Gene3D" id="3.40.50.720">
    <property type="entry name" value="NAD(P)-binding Rossmann-like Domain"/>
    <property type="match status" value="1"/>
</dbReference>
<evidence type="ECO:0000313" key="2">
    <source>
        <dbReference type="EMBL" id="KAF2653157.1"/>
    </source>
</evidence>
<reference evidence="2" key="1">
    <citation type="journal article" date="2020" name="Stud. Mycol.">
        <title>101 Dothideomycetes genomes: a test case for predicting lifestyles and emergence of pathogens.</title>
        <authorList>
            <person name="Haridas S."/>
            <person name="Albert R."/>
            <person name="Binder M."/>
            <person name="Bloem J."/>
            <person name="Labutti K."/>
            <person name="Salamov A."/>
            <person name="Andreopoulos B."/>
            <person name="Baker S."/>
            <person name="Barry K."/>
            <person name="Bills G."/>
            <person name="Bluhm B."/>
            <person name="Cannon C."/>
            <person name="Castanera R."/>
            <person name="Culley D."/>
            <person name="Daum C."/>
            <person name="Ezra D."/>
            <person name="Gonzalez J."/>
            <person name="Henrissat B."/>
            <person name="Kuo A."/>
            <person name="Liang C."/>
            <person name="Lipzen A."/>
            <person name="Lutzoni F."/>
            <person name="Magnuson J."/>
            <person name="Mondo S."/>
            <person name="Nolan M."/>
            <person name="Ohm R."/>
            <person name="Pangilinan J."/>
            <person name="Park H.-J."/>
            <person name="Ramirez L."/>
            <person name="Alfaro M."/>
            <person name="Sun H."/>
            <person name="Tritt A."/>
            <person name="Yoshinaga Y."/>
            <person name="Zwiers L.-H."/>
            <person name="Turgeon B."/>
            <person name="Goodwin S."/>
            <person name="Spatafora J."/>
            <person name="Crous P."/>
            <person name="Grigoriev I."/>
        </authorList>
    </citation>
    <scope>NUCLEOTIDE SEQUENCE</scope>
    <source>
        <strain evidence="2">CBS 122681</strain>
    </source>
</reference>
<name>A0A6A6T1H0_9PLEO</name>
<feature type="domain" description="Ketoreductase (KR)" evidence="1">
    <location>
        <begin position="1"/>
        <end position="48"/>
    </location>
</feature>
<organism evidence="2 3">
    <name type="scientific">Lophiostoma macrostomum CBS 122681</name>
    <dbReference type="NCBI Taxonomy" id="1314788"/>
    <lineage>
        <taxon>Eukaryota</taxon>
        <taxon>Fungi</taxon>
        <taxon>Dikarya</taxon>
        <taxon>Ascomycota</taxon>
        <taxon>Pezizomycotina</taxon>
        <taxon>Dothideomycetes</taxon>
        <taxon>Pleosporomycetidae</taxon>
        <taxon>Pleosporales</taxon>
        <taxon>Lophiostomataceae</taxon>
        <taxon>Lophiostoma</taxon>
    </lineage>
</organism>
<sequence length="60" mass="6630">FALHSPLSNNFDSISRSNHAAGDTFQDALARNRTARDQHGLSIDIGWTRTIGIVSAKEEY</sequence>
<accession>A0A6A6T1H0</accession>
<feature type="non-terminal residue" evidence="2">
    <location>
        <position position="1"/>
    </location>
</feature>
<dbReference type="Pfam" id="PF08659">
    <property type="entry name" value="KR"/>
    <property type="match status" value="1"/>
</dbReference>
<keyword evidence="3" id="KW-1185">Reference proteome</keyword>
<dbReference type="InterPro" id="IPR013968">
    <property type="entry name" value="PKS_KR"/>
</dbReference>
<proteinExistence type="predicted"/>
<dbReference type="OrthoDB" id="329835at2759"/>
<evidence type="ECO:0000259" key="1">
    <source>
        <dbReference type="Pfam" id="PF08659"/>
    </source>
</evidence>
<dbReference type="EMBL" id="MU004386">
    <property type="protein sequence ID" value="KAF2653157.1"/>
    <property type="molecule type" value="Genomic_DNA"/>
</dbReference>
<dbReference type="Proteomes" id="UP000799324">
    <property type="component" value="Unassembled WGS sequence"/>
</dbReference>
<gene>
    <name evidence="2" type="ORF">K491DRAFT_603454</name>
</gene>
<dbReference type="AlphaFoldDB" id="A0A6A6T1H0"/>
<protein>
    <recommendedName>
        <fullName evidence="1">Ketoreductase (KR) domain-containing protein</fullName>
    </recommendedName>
</protein>